<sequence length="290" mass="31047">MLVILSFTQNWYAKNHMPDDIGCAPAMQGGNVTSTVLTERHGAIARVTLNRPEKLNALTKPMWQALGDTILTLSESPDVRCIVLRGAGETSFAPGNDIAEFETDRANVGQARAYGALMHRTLDALANCPVPLVAMIHGICVGGGMEIAASCDIRICGESSRFGAPINKLGLVMAHAELSGLVQLLGPAKALEILLEGRIFDAQEAQRIGLVTRVVPDADVTREALESADRIAAGAPLVARWHKRFVRELVSGKPLTPAQIDEGFACFGTADFQAGYRAFLARTAPVFEGR</sequence>
<dbReference type="InterPro" id="IPR001753">
    <property type="entry name" value="Enoyl-CoA_hydra/iso"/>
</dbReference>
<dbReference type="Gene3D" id="3.90.226.10">
    <property type="entry name" value="2-enoyl-CoA Hydratase, Chain A, domain 1"/>
    <property type="match status" value="1"/>
</dbReference>
<name>A0A5E4X0C5_9BURK</name>
<accession>A0A5E4X0C5</accession>
<reference evidence="3 4" key="1">
    <citation type="submission" date="2019-08" db="EMBL/GenBank/DDBJ databases">
        <authorList>
            <person name="Peeters C."/>
        </authorList>
    </citation>
    <scope>NUCLEOTIDE SEQUENCE [LARGE SCALE GENOMIC DNA]</scope>
    <source>
        <strain evidence="3 4">LMG 31108</strain>
    </source>
</reference>
<proteinExistence type="inferred from homology"/>
<dbReference type="InterPro" id="IPR014748">
    <property type="entry name" value="Enoyl-CoA_hydra_C"/>
</dbReference>
<evidence type="ECO:0000256" key="2">
    <source>
        <dbReference type="ARBA" id="ARBA00023239"/>
    </source>
</evidence>
<dbReference type="AlphaFoldDB" id="A0A5E4X0C5"/>
<protein>
    <submittedName>
        <fullName evidence="3">Enoyl-CoA hydratase</fullName>
    </submittedName>
</protein>
<gene>
    <name evidence="3" type="ORF">PAN31108_03566</name>
</gene>
<dbReference type="PANTHER" id="PTHR11941">
    <property type="entry name" value="ENOYL-COA HYDRATASE-RELATED"/>
    <property type="match status" value="1"/>
</dbReference>
<dbReference type="SUPFAM" id="SSF52096">
    <property type="entry name" value="ClpP/crotonase"/>
    <property type="match status" value="1"/>
</dbReference>
<dbReference type="InterPro" id="IPR029045">
    <property type="entry name" value="ClpP/crotonase-like_dom_sf"/>
</dbReference>
<evidence type="ECO:0000313" key="3">
    <source>
        <dbReference type="EMBL" id="VVE29737.1"/>
    </source>
</evidence>
<keyword evidence="4" id="KW-1185">Reference proteome</keyword>
<dbReference type="PANTHER" id="PTHR11941:SF54">
    <property type="entry name" value="ENOYL-COA HYDRATASE, MITOCHONDRIAL"/>
    <property type="match status" value="1"/>
</dbReference>
<dbReference type="Gene3D" id="1.10.12.10">
    <property type="entry name" value="Lyase 2-enoyl-coa Hydratase, Chain A, domain 2"/>
    <property type="match status" value="1"/>
</dbReference>
<evidence type="ECO:0000313" key="4">
    <source>
        <dbReference type="Proteomes" id="UP000406256"/>
    </source>
</evidence>
<organism evidence="3 4">
    <name type="scientific">Pandoraea anhela</name>
    <dbReference type="NCBI Taxonomy" id="2508295"/>
    <lineage>
        <taxon>Bacteria</taxon>
        <taxon>Pseudomonadati</taxon>
        <taxon>Pseudomonadota</taxon>
        <taxon>Betaproteobacteria</taxon>
        <taxon>Burkholderiales</taxon>
        <taxon>Burkholderiaceae</taxon>
        <taxon>Pandoraea</taxon>
    </lineage>
</organism>
<dbReference type="EMBL" id="CABPSB010000014">
    <property type="protein sequence ID" value="VVE29737.1"/>
    <property type="molecule type" value="Genomic_DNA"/>
</dbReference>
<dbReference type="Pfam" id="PF00378">
    <property type="entry name" value="ECH_1"/>
    <property type="match status" value="1"/>
</dbReference>
<evidence type="ECO:0000256" key="1">
    <source>
        <dbReference type="ARBA" id="ARBA00005254"/>
    </source>
</evidence>
<dbReference type="GO" id="GO:0016829">
    <property type="term" value="F:lyase activity"/>
    <property type="evidence" value="ECO:0007669"/>
    <property type="project" value="UniProtKB-KW"/>
</dbReference>
<comment type="similarity">
    <text evidence="1">Belongs to the enoyl-CoA hydratase/isomerase family.</text>
</comment>
<dbReference type="GO" id="GO:0006635">
    <property type="term" value="P:fatty acid beta-oxidation"/>
    <property type="evidence" value="ECO:0007669"/>
    <property type="project" value="TreeGrafter"/>
</dbReference>
<dbReference type="Proteomes" id="UP000406256">
    <property type="component" value="Unassembled WGS sequence"/>
</dbReference>
<dbReference type="CDD" id="cd06558">
    <property type="entry name" value="crotonase-like"/>
    <property type="match status" value="1"/>
</dbReference>
<keyword evidence="2" id="KW-0456">Lyase</keyword>